<protein>
    <submittedName>
        <fullName evidence="3">Deoxyguanosinetriphosphate triphosphohydrolase</fullName>
    </submittedName>
</protein>
<proteinExistence type="predicted"/>
<dbReference type="InterPro" id="IPR027432">
    <property type="entry name" value="dGTP_triphosphohydrolase_C"/>
</dbReference>
<keyword evidence="1" id="KW-0378">Hydrolase</keyword>
<evidence type="ECO:0000256" key="1">
    <source>
        <dbReference type="ARBA" id="ARBA00022801"/>
    </source>
</evidence>
<dbReference type="PROSITE" id="PS51831">
    <property type="entry name" value="HD"/>
    <property type="match status" value="1"/>
</dbReference>
<dbReference type="Gene3D" id="1.10.3410.10">
    <property type="entry name" value="putative deoxyguanosinetriphosphate triphosphohydrolase like domain"/>
    <property type="match status" value="1"/>
</dbReference>
<dbReference type="CDD" id="cd00077">
    <property type="entry name" value="HDc"/>
    <property type="match status" value="1"/>
</dbReference>
<name>A0ABT6GF77_9PROT</name>
<dbReference type="Pfam" id="PF01966">
    <property type="entry name" value="HD"/>
    <property type="match status" value="1"/>
</dbReference>
<dbReference type="Gene3D" id="1.10.3550.10">
    <property type="entry name" value="eoxyguanosinetriphosphate triphosphohydrolase domain-like"/>
    <property type="match status" value="1"/>
</dbReference>
<dbReference type="Gene3D" id="1.10.3210.10">
    <property type="entry name" value="Hypothetical protein af1432"/>
    <property type="match status" value="1"/>
</dbReference>
<gene>
    <name evidence="3" type="ORF">P7680_17190</name>
</gene>
<dbReference type="InterPro" id="IPR003607">
    <property type="entry name" value="HD/PDEase_dom"/>
</dbReference>
<dbReference type="InterPro" id="IPR050135">
    <property type="entry name" value="dGTPase-like"/>
</dbReference>
<dbReference type="PANTHER" id="PTHR11373">
    <property type="entry name" value="DEOXYNUCLEOSIDE TRIPHOSPHATE TRIPHOSPHOHYDROLASE"/>
    <property type="match status" value="1"/>
</dbReference>
<dbReference type="NCBIfam" id="TIGR01353">
    <property type="entry name" value="dGTP_triPase"/>
    <property type="match status" value="1"/>
</dbReference>
<comment type="caution">
    <text evidence="3">The sequence shown here is derived from an EMBL/GenBank/DDBJ whole genome shotgun (WGS) entry which is preliminary data.</text>
</comment>
<sequence>MTAMMNWQKLLSPARLGTRHSSVGAFGRSDFHKDYDRIIFSAAFRRLQRKTQVHPLPENDNVHTRLTHSLEVSCIGRSLGLMVGHKLHEKGSLPDAIEPDHMAAIVQAAALCHDIGNPPFGHAGEYAVRQWFIDADPIFTEKLGKEQFADLTTYEGNAQGFRLLTNKRTGLYDGGMRLTYATLASFLKYPWSAAGSPFPQKKKFGAFQKEFALLEEVADATGLIRTGDQAFCRHPLVYLVEAADDVCYALIDIEDGVELELVEFETLENMLRPCIEGDLPAEYHREQNISRKISFLRGKIMSGLLDALVDAFVRNEEELLAGVWKGDLLACADGPYNELIANAKSFSEKQIILNRRKVQIEVGAFAHLETLLDTFCKTALEVHQATTEADVSYRAGRVRELIGNDAMPIGAPLYDLYLVILDYVSGMTDDFAARLARDIGGGQH</sequence>
<dbReference type="EMBL" id="JARSBO010000009">
    <property type="protein sequence ID" value="MDG4720743.1"/>
    <property type="molecule type" value="Genomic_DNA"/>
</dbReference>
<evidence type="ECO:0000259" key="2">
    <source>
        <dbReference type="PROSITE" id="PS51831"/>
    </source>
</evidence>
<dbReference type="InterPro" id="IPR006674">
    <property type="entry name" value="HD_domain"/>
</dbReference>
<evidence type="ECO:0000313" key="3">
    <source>
        <dbReference type="EMBL" id="MDG4720743.1"/>
    </source>
</evidence>
<dbReference type="NCBIfam" id="NF002205">
    <property type="entry name" value="PRK01096.1"/>
    <property type="match status" value="1"/>
</dbReference>
<dbReference type="InterPro" id="IPR023293">
    <property type="entry name" value="dGTP_triP_hydro_central_sf"/>
</dbReference>
<dbReference type="PANTHER" id="PTHR11373:SF40">
    <property type="entry name" value="DEOXYGUANOSINETRIPHOSPHATE TRIPHOSPHOHYDROLASE-LIKE PROTEIN 2"/>
    <property type="match status" value="1"/>
</dbReference>
<dbReference type="SUPFAM" id="SSF109604">
    <property type="entry name" value="HD-domain/PDEase-like"/>
    <property type="match status" value="1"/>
</dbReference>
<accession>A0ABT6GF77</accession>
<dbReference type="Proteomes" id="UP001529180">
    <property type="component" value="Unassembled WGS sequence"/>
</dbReference>
<reference evidence="3 4" key="1">
    <citation type="submission" date="2023-03" db="EMBL/GenBank/DDBJ databases">
        <title>Strain FZY0004 represents a novel species in the genus Thalassospira isolated from seawater.</title>
        <authorList>
            <person name="Fu Z.-Y."/>
        </authorList>
    </citation>
    <scope>NUCLEOTIDE SEQUENCE [LARGE SCALE GENOMIC DNA]</scope>
    <source>
        <strain evidence="3 4">FZY0004</strain>
    </source>
</reference>
<evidence type="ECO:0000313" key="4">
    <source>
        <dbReference type="Proteomes" id="UP001529180"/>
    </source>
</evidence>
<dbReference type="RefSeq" id="WP_258547974.1">
    <property type="nucleotide sequence ID" value="NZ_JARSBO010000009.1"/>
</dbReference>
<keyword evidence="4" id="KW-1185">Reference proteome</keyword>
<dbReference type="SMART" id="SM00471">
    <property type="entry name" value="HDc"/>
    <property type="match status" value="1"/>
</dbReference>
<feature type="domain" description="HD" evidence="2">
    <location>
        <begin position="65"/>
        <end position="249"/>
    </location>
</feature>
<dbReference type="InterPro" id="IPR006261">
    <property type="entry name" value="dGTPase"/>
</dbReference>
<organism evidence="3 4">
    <name type="scientific">Thalassospira aquimaris</name>
    <dbReference type="NCBI Taxonomy" id="3037796"/>
    <lineage>
        <taxon>Bacteria</taxon>
        <taxon>Pseudomonadati</taxon>
        <taxon>Pseudomonadota</taxon>
        <taxon>Alphaproteobacteria</taxon>
        <taxon>Rhodospirillales</taxon>
        <taxon>Thalassospiraceae</taxon>
        <taxon>Thalassospira</taxon>
    </lineage>
</organism>